<comment type="caution">
    <text evidence="3">The sequence shown here is derived from an EMBL/GenBank/DDBJ whole genome shotgun (WGS) entry which is preliminary data.</text>
</comment>
<dbReference type="Gene3D" id="3.40.140.80">
    <property type="match status" value="1"/>
</dbReference>
<reference evidence="4" key="1">
    <citation type="submission" date="2016-07" db="EMBL/GenBank/DDBJ databases">
        <authorList>
            <person name="Florea S."/>
            <person name="Webb J.S."/>
            <person name="Jaromczyk J."/>
            <person name="Schardl C.L."/>
        </authorList>
    </citation>
    <scope>NUCLEOTIDE SEQUENCE [LARGE SCALE GENOMIC DNA]</scope>
    <source>
        <strain evidence="4">Z6</strain>
    </source>
</reference>
<proteinExistence type="predicted"/>
<dbReference type="Proteomes" id="UP000093514">
    <property type="component" value="Unassembled WGS sequence"/>
</dbReference>
<feature type="domain" description="LpxI N-terminal" evidence="2">
    <location>
        <begin position="3"/>
        <end position="132"/>
    </location>
</feature>
<evidence type="ECO:0000259" key="1">
    <source>
        <dbReference type="Pfam" id="PF06230"/>
    </source>
</evidence>
<dbReference type="Pfam" id="PF06230">
    <property type="entry name" value="LpxI_C"/>
    <property type="match status" value="1"/>
</dbReference>
<evidence type="ECO:0000259" key="2">
    <source>
        <dbReference type="Pfam" id="PF17930"/>
    </source>
</evidence>
<feature type="domain" description="LpxI C-terminal" evidence="1">
    <location>
        <begin position="137"/>
        <end position="265"/>
    </location>
</feature>
<dbReference type="PANTHER" id="PTHR39962">
    <property type="entry name" value="BLL4848 PROTEIN"/>
    <property type="match status" value="1"/>
</dbReference>
<accession>A0A1C0A636</accession>
<dbReference type="RefSeq" id="WP_068719524.1">
    <property type="nucleotide sequence ID" value="NZ_LWDV01000010.1"/>
</dbReference>
<dbReference type="InterPro" id="IPR041255">
    <property type="entry name" value="LpxI_N"/>
</dbReference>
<dbReference type="OrthoDB" id="9789836at2"/>
<dbReference type="InterPro" id="IPR043167">
    <property type="entry name" value="LpxI_C_sf"/>
</dbReference>
<dbReference type="InterPro" id="IPR010415">
    <property type="entry name" value="LpxI_C"/>
</dbReference>
<dbReference type="PANTHER" id="PTHR39962:SF1">
    <property type="entry name" value="LPXI FAMILY PROTEIN"/>
    <property type="match status" value="1"/>
</dbReference>
<gene>
    <name evidence="3" type="ORF">U472_14885</name>
</gene>
<reference evidence="3 4" key="2">
    <citation type="submission" date="2016-08" db="EMBL/GenBank/DDBJ databases">
        <title>Orenia metallireducens sp. nov. strain Z6, a Novel Metal-reducing Firmicute from the Deep Subsurface.</title>
        <authorList>
            <person name="Maxim B.I."/>
            <person name="Kenneth K."/>
            <person name="Flynn T.M."/>
            <person name="Oloughlin E.J."/>
            <person name="Locke R.A."/>
            <person name="Weber J.R."/>
            <person name="Egan S.M."/>
            <person name="Mackie R.I."/>
            <person name="Cann I.K."/>
        </authorList>
    </citation>
    <scope>NUCLEOTIDE SEQUENCE [LARGE SCALE GENOMIC DNA]</scope>
    <source>
        <strain evidence="3 4">Z6</strain>
    </source>
</reference>
<dbReference type="Gene3D" id="3.40.50.20">
    <property type="match status" value="1"/>
</dbReference>
<evidence type="ECO:0000313" key="4">
    <source>
        <dbReference type="Proteomes" id="UP000093514"/>
    </source>
</evidence>
<dbReference type="InterPro" id="IPR053174">
    <property type="entry name" value="LpxI"/>
</dbReference>
<organism evidence="3 4">
    <name type="scientific">Orenia metallireducens</name>
    <dbReference type="NCBI Taxonomy" id="1413210"/>
    <lineage>
        <taxon>Bacteria</taxon>
        <taxon>Bacillati</taxon>
        <taxon>Bacillota</taxon>
        <taxon>Clostridia</taxon>
        <taxon>Halanaerobiales</taxon>
        <taxon>Halobacteroidaceae</taxon>
        <taxon>Orenia</taxon>
    </lineage>
</organism>
<keyword evidence="4" id="KW-1185">Reference proteome</keyword>
<sequence length="270" mass="29045">MARIGLLAGNGNLPVEFTYAAKAEGNEVVAIALTPEAEVDKLKSVATKLYQISAGQLNKIINTLKEEGISEVVMLGKVTKELLYQGIELDQRFMLLLSNLKEKNDDSIMLAIVKELESAGIKISNQTKYIAALLPAEGLLTEVEPDAETLADMKYGFKMAKEIGGLDIGQTVVVKDKAVMAVEAIEGTDQAILRGGQLGRGGVIVAKVSKPQQDFRFDIPAVGLDTLDKLVKVKAKGLIIEAKKTFIVNQEEFIKGANEAGIAVVAMEED</sequence>
<dbReference type="AlphaFoldDB" id="A0A1C0A636"/>
<dbReference type="EMBL" id="LWDV01000010">
    <property type="protein sequence ID" value="OCL25612.1"/>
    <property type="molecule type" value="Genomic_DNA"/>
</dbReference>
<name>A0A1C0A636_9FIRM</name>
<evidence type="ECO:0000313" key="3">
    <source>
        <dbReference type="EMBL" id="OCL25612.1"/>
    </source>
</evidence>
<evidence type="ECO:0008006" key="5">
    <source>
        <dbReference type="Google" id="ProtNLM"/>
    </source>
</evidence>
<protein>
    <recommendedName>
        <fullName evidence="5">DUF1009 domain-containing protein</fullName>
    </recommendedName>
</protein>
<dbReference type="Pfam" id="PF17930">
    <property type="entry name" value="LpxI_N"/>
    <property type="match status" value="1"/>
</dbReference>